<dbReference type="GO" id="GO:0030864">
    <property type="term" value="C:cortical actin cytoskeleton"/>
    <property type="evidence" value="ECO:0007669"/>
    <property type="project" value="TreeGrafter"/>
</dbReference>
<dbReference type="Pfam" id="PF00018">
    <property type="entry name" value="SH3_1"/>
    <property type="match status" value="2"/>
</dbReference>
<sequence>MEKIDLSSNSRQISEAYDKVVRGDTSTTYVVYTVDKNSSLTVDETGNGSLDEFVEHFTDGHIQFGLARVTVPGSDVSKVLLLGWCPDNSPLKSRLSFATNFAEVSKVLSGYHIQITARDQDDLDTEEFLKRVGAAAGARYSLNTGSNIKSNDRPAPKTAPKPFVTKSAPTPASSSSAPSYVPKSTGKPIAPVAPKPALPKPKVFGAPAPTSKSNDDDDWAGEKEIEARDFSQKPLEDVPSSYKPTKVNIDELRKQKSDTISSQPKPNNLNANDSKDETDVKPLSERLKSYESSSPSDGRLTSLPKPKVSHSVASRFSPASESSGSAPSFGSKPNFGAPSYSNKDKVVGGLSKNFGSEGGKTPAQLWAEKRGQYKSVASDSEPVKSGELEEKFSKASIQPEPEAEEEEPEPEPEPEEKEEEREVTPSLPVRSLPPPPAPVAVSEPEPEEEEPEAEAEEEPAAAPSLPGRSLPPPPAPAAVSEPAAESKSSKPSAIAEYDYEKEEDDELEFKEGDLIVEIDFIDDDWCSGKHSVSGLVGLFPATYVVLKEGSDSKPIFSNAATSAPAAAEPEPEAAAEPAVAEKKVTAVADYDYERDEDNEISFKEGDLIIDIEFFDDDWWSGTHEKTGEKGVFPANHVKLNE</sequence>
<dbReference type="SUPFAM" id="SSF55753">
    <property type="entry name" value="Actin depolymerizing proteins"/>
    <property type="match status" value="1"/>
</dbReference>
<organism evidence="6 7">
    <name type="scientific">[Candida] railenensis</name>
    <dbReference type="NCBI Taxonomy" id="45579"/>
    <lineage>
        <taxon>Eukaryota</taxon>
        <taxon>Fungi</taxon>
        <taxon>Dikarya</taxon>
        <taxon>Ascomycota</taxon>
        <taxon>Saccharomycotina</taxon>
        <taxon>Pichiomycetes</taxon>
        <taxon>Debaryomycetaceae</taxon>
        <taxon>Kurtzmaniella</taxon>
    </lineage>
</organism>
<dbReference type="PROSITE" id="PS51263">
    <property type="entry name" value="ADF_H"/>
    <property type="match status" value="1"/>
</dbReference>
<dbReference type="GO" id="GO:0030427">
    <property type="term" value="C:site of polarized growth"/>
    <property type="evidence" value="ECO:0007669"/>
    <property type="project" value="TreeGrafter"/>
</dbReference>
<evidence type="ECO:0000256" key="1">
    <source>
        <dbReference type="ARBA" id="ARBA00022443"/>
    </source>
</evidence>
<keyword evidence="7" id="KW-1185">Reference proteome</keyword>
<feature type="compositionally biased region" description="Low complexity" evidence="3">
    <location>
        <begin position="477"/>
        <end position="496"/>
    </location>
</feature>
<feature type="compositionally biased region" description="Acidic residues" evidence="3">
    <location>
        <begin position="497"/>
        <end position="508"/>
    </location>
</feature>
<gene>
    <name evidence="6" type="ORF">CLIB1423_22S01772</name>
</gene>
<dbReference type="InterPro" id="IPR029006">
    <property type="entry name" value="ADF-H/Gelsolin-like_dom_sf"/>
</dbReference>
<dbReference type="Proteomes" id="UP000837801">
    <property type="component" value="Unassembled WGS sequence"/>
</dbReference>
<feature type="domain" description="SH3" evidence="4">
    <location>
        <begin position="581"/>
        <end position="641"/>
    </location>
</feature>
<dbReference type="CDD" id="cd11281">
    <property type="entry name" value="ADF_drebrin_like"/>
    <property type="match status" value="1"/>
</dbReference>
<dbReference type="InterPro" id="IPR001452">
    <property type="entry name" value="SH3_domain"/>
</dbReference>
<evidence type="ECO:0000259" key="5">
    <source>
        <dbReference type="PROSITE" id="PS51263"/>
    </source>
</evidence>
<dbReference type="Pfam" id="PF00241">
    <property type="entry name" value="Cofilin_ADF"/>
    <property type="match status" value="1"/>
</dbReference>
<feature type="compositionally biased region" description="Low complexity" evidence="3">
    <location>
        <begin position="311"/>
        <end position="331"/>
    </location>
</feature>
<dbReference type="PRINTS" id="PR00499">
    <property type="entry name" value="P67PHOX"/>
</dbReference>
<feature type="compositionally biased region" description="Polar residues" evidence="3">
    <location>
        <begin position="258"/>
        <end position="272"/>
    </location>
</feature>
<feature type="compositionally biased region" description="Acidic residues" evidence="3">
    <location>
        <begin position="401"/>
        <end position="421"/>
    </location>
</feature>
<evidence type="ECO:0000256" key="3">
    <source>
        <dbReference type="SAM" id="MobiDB-lite"/>
    </source>
</evidence>
<accession>A0A9P0QT75</accession>
<dbReference type="CDD" id="cd11819">
    <property type="entry name" value="SH3_Cortactin_like"/>
    <property type="match status" value="1"/>
</dbReference>
<dbReference type="InterPro" id="IPR002108">
    <property type="entry name" value="ADF-H"/>
</dbReference>
<evidence type="ECO:0000313" key="6">
    <source>
        <dbReference type="EMBL" id="CAH2355189.1"/>
    </source>
</evidence>
<feature type="compositionally biased region" description="Basic and acidic residues" evidence="3">
    <location>
        <begin position="220"/>
        <end position="236"/>
    </location>
</feature>
<comment type="caution">
    <text evidence="6">The sequence shown here is derived from an EMBL/GenBank/DDBJ whole genome shotgun (WGS) entry which is preliminary data.</text>
</comment>
<dbReference type="SMART" id="SM00326">
    <property type="entry name" value="SH3"/>
    <property type="match status" value="2"/>
</dbReference>
<dbReference type="Gene3D" id="2.30.30.40">
    <property type="entry name" value="SH3 Domains"/>
    <property type="match status" value="2"/>
</dbReference>
<feature type="compositionally biased region" description="Basic and acidic residues" evidence="3">
    <location>
        <begin position="381"/>
        <end position="393"/>
    </location>
</feature>
<keyword evidence="1 2" id="KW-0728">SH3 domain</keyword>
<protein>
    <submittedName>
        <fullName evidence="6">Actin-binding protein</fullName>
    </submittedName>
</protein>
<feature type="compositionally biased region" description="Basic and acidic residues" evidence="3">
    <location>
        <begin position="273"/>
        <end position="289"/>
    </location>
</feature>
<dbReference type="GO" id="GO:0005884">
    <property type="term" value="C:actin filament"/>
    <property type="evidence" value="ECO:0007669"/>
    <property type="project" value="TreeGrafter"/>
</dbReference>
<feature type="domain" description="ADF-H" evidence="5">
    <location>
        <begin position="5"/>
        <end position="133"/>
    </location>
</feature>
<dbReference type="InterPro" id="IPR036028">
    <property type="entry name" value="SH3-like_dom_sf"/>
</dbReference>
<name>A0A9P0QT75_9ASCO</name>
<evidence type="ECO:0000259" key="4">
    <source>
        <dbReference type="PROSITE" id="PS50002"/>
    </source>
</evidence>
<dbReference type="PANTHER" id="PTHR10829:SF25">
    <property type="entry name" value="DREBRIN-LIKE PROTEIN"/>
    <property type="match status" value="1"/>
</dbReference>
<dbReference type="AlphaFoldDB" id="A0A9P0QT75"/>
<feature type="region of interest" description="Disordered" evidence="3">
    <location>
        <begin position="142"/>
        <end position="508"/>
    </location>
</feature>
<feature type="compositionally biased region" description="Basic and acidic residues" evidence="3">
    <location>
        <begin position="248"/>
        <end position="257"/>
    </location>
</feature>
<feature type="domain" description="SH3" evidence="4">
    <location>
        <begin position="488"/>
        <end position="549"/>
    </location>
</feature>
<feature type="compositionally biased region" description="Low complexity" evidence="3">
    <location>
        <begin position="164"/>
        <end position="190"/>
    </location>
</feature>
<dbReference type="PROSITE" id="PS50002">
    <property type="entry name" value="SH3"/>
    <property type="match status" value="2"/>
</dbReference>
<proteinExistence type="predicted"/>
<evidence type="ECO:0000313" key="7">
    <source>
        <dbReference type="Proteomes" id="UP000837801"/>
    </source>
</evidence>
<dbReference type="EMBL" id="CAKXYY010000022">
    <property type="protein sequence ID" value="CAH2355189.1"/>
    <property type="molecule type" value="Genomic_DNA"/>
</dbReference>
<dbReference type="Gene3D" id="3.40.20.10">
    <property type="entry name" value="Severin"/>
    <property type="match status" value="1"/>
</dbReference>
<dbReference type="SUPFAM" id="SSF50044">
    <property type="entry name" value="SH3-domain"/>
    <property type="match status" value="2"/>
</dbReference>
<dbReference type="SMART" id="SM00102">
    <property type="entry name" value="ADF"/>
    <property type="match status" value="1"/>
</dbReference>
<dbReference type="GO" id="GO:0051015">
    <property type="term" value="F:actin filament binding"/>
    <property type="evidence" value="ECO:0007669"/>
    <property type="project" value="TreeGrafter"/>
</dbReference>
<dbReference type="OrthoDB" id="5971719at2759"/>
<evidence type="ECO:0000256" key="2">
    <source>
        <dbReference type="PROSITE-ProRule" id="PRU00192"/>
    </source>
</evidence>
<feature type="compositionally biased region" description="Acidic residues" evidence="3">
    <location>
        <begin position="444"/>
        <end position="459"/>
    </location>
</feature>
<dbReference type="GO" id="GO:0030833">
    <property type="term" value="P:regulation of actin filament polymerization"/>
    <property type="evidence" value="ECO:0007669"/>
    <property type="project" value="TreeGrafter"/>
</dbReference>
<dbReference type="PRINTS" id="PR00452">
    <property type="entry name" value="SH3DOMAIN"/>
</dbReference>
<dbReference type="PANTHER" id="PTHR10829">
    <property type="entry name" value="CORTACTIN AND DREBRIN"/>
    <property type="match status" value="1"/>
</dbReference>
<reference evidence="6" key="1">
    <citation type="submission" date="2022-03" db="EMBL/GenBank/DDBJ databases">
        <authorList>
            <person name="Legras J.-L."/>
            <person name="Devillers H."/>
            <person name="Grondin C."/>
        </authorList>
    </citation>
    <scope>NUCLEOTIDE SEQUENCE</scope>
    <source>
        <strain evidence="6">CLIB 1423</strain>
    </source>
</reference>